<comment type="subcellular location">
    <subcellularLocation>
        <location evidence="1">Secreted</location>
    </subcellularLocation>
</comment>
<evidence type="ECO:0000256" key="8">
    <source>
        <dbReference type="ARBA" id="ARBA00022862"/>
    </source>
</evidence>
<dbReference type="GO" id="GO:0004252">
    <property type="term" value="F:serine-type endopeptidase activity"/>
    <property type="evidence" value="ECO:0007669"/>
    <property type="project" value="InterPro"/>
</dbReference>
<dbReference type="CDD" id="cd00033">
    <property type="entry name" value="CCP"/>
    <property type="match status" value="1"/>
</dbReference>
<keyword evidence="18" id="KW-1185">Reference proteome</keyword>
<evidence type="ECO:0000256" key="3">
    <source>
        <dbReference type="ARBA" id="ARBA00022486"/>
    </source>
</evidence>
<dbReference type="InterPro" id="IPR009003">
    <property type="entry name" value="Peptidase_S1_PA"/>
</dbReference>
<dbReference type="InterPro" id="IPR000436">
    <property type="entry name" value="Sushi_SCR_CCP_dom"/>
</dbReference>
<dbReference type="GO" id="GO:0016209">
    <property type="term" value="F:antioxidant activity"/>
    <property type="evidence" value="ECO:0007669"/>
    <property type="project" value="UniProtKB-KW"/>
</dbReference>
<evidence type="ECO:0000256" key="6">
    <source>
        <dbReference type="ARBA" id="ARBA00022542"/>
    </source>
</evidence>
<comment type="caution">
    <text evidence="17">The sequence shown here is derived from an EMBL/GenBank/DDBJ whole genome shotgun (WGS) entry which is preliminary data.</text>
</comment>
<sequence>MLLCWMVAASMQDHHGAVYVCTEHNKWKNAKLKYALPECHKVCCGIPKDVDHGHFEYVTTHGTTSYLSAIKYTCDANYHERDFSDEGVYVCTIDGKWRNTDLDYEVPTCEPVECGKPVFHLETHQRIVGGRMVINGASPWSMLLKTPDREIIDGVLIDHQWVLTSAHALQAHNRTIEDIKAGIKAYIGIEDVREVDNSHEVHVEEVIYHPRVKDAVEYRNDLALVKLKENVKFSNHIMPVCLPQKELAVEGKVGHLAGWGVGVNFVPTSHLLYVNLHVANSTACHEHFEKIHPGLIAANAHDQFCTERSPLHENVCRGDHGAAFVVEENGVSYAAGILSYDEACRADSYAVYTDVFDYVDWINKTMAAH</sequence>
<evidence type="ECO:0000256" key="7">
    <source>
        <dbReference type="ARBA" id="ARBA00022659"/>
    </source>
</evidence>
<gene>
    <name evidence="17" type="ORF">scyTo_0019666</name>
</gene>
<evidence type="ECO:0000256" key="13">
    <source>
        <dbReference type="ARBA" id="ARBA00046627"/>
    </source>
</evidence>
<keyword evidence="9" id="KW-0044">Antibiotic</keyword>
<dbReference type="FunFam" id="2.10.70.10:FF:000016">
    <property type="entry name" value="Mannan-binding lectin serine protease 1"/>
    <property type="match status" value="1"/>
</dbReference>
<evidence type="ECO:0000256" key="10">
    <source>
        <dbReference type="ARBA" id="ARBA00023157"/>
    </source>
</evidence>
<name>A0A401Q454_SCYTO</name>
<evidence type="ECO:0000256" key="1">
    <source>
        <dbReference type="ARBA" id="ARBA00004613"/>
    </source>
</evidence>
<dbReference type="PROSITE" id="PS50923">
    <property type="entry name" value="SUSHI"/>
    <property type="match status" value="1"/>
</dbReference>
<dbReference type="GO" id="GO:0042742">
    <property type="term" value="P:defense response to bacterium"/>
    <property type="evidence" value="ECO:0007669"/>
    <property type="project" value="UniProtKB-KW"/>
</dbReference>
<feature type="domain" description="Peptidase S1" evidence="15">
    <location>
        <begin position="127"/>
        <end position="367"/>
    </location>
</feature>
<dbReference type="PANTHER" id="PTHR24255:SF27">
    <property type="entry name" value="HAPTOGLOBIN-RELATED PROTEIN"/>
    <property type="match status" value="1"/>
</dbReference>
<dbReference type="GO" id="GO:0006953">
    <property type="term" value="P:acute-phase response"/>
    <property type="evidence" value="ECO:0007669"/>
    <property type="project" value="UniProtKB-KW"/>
</dbReference>
<protein>
    <recommendedName>
        <fullName evidence="2">Haptoglobin</fullName>
    </recommendedName>
</protein>
<comment type="caution">
    <text evidence="14">Lacks conserved residue(s) required for the propagation of feature annotation.</text>
</comment>
<dbReference type="InterPro" id="IPR043504">
    <property type="entry name" value="Peptidase_S1_PA_chymotrypsin"/>
</dbReference>
<keyword evidence="6" id="KW-0721">Serine protease homolog</keyword>
<dbReference type="GO" id="GO:0072562">
    <property type="term" value="C:blood microparticle"/>
    <property type="evidence" value="ECO:0007669"/>
    <property type="project" value="TreeGrafter"/>
</dbReference>
<dbReference type="SMART" id="SM00032">
    <property type="entry name" value="CCP"/>
    <property type="match status" value="1"/>
</dbReference>
<evidence type="ECO:0000256" key="5">
    <source>
        <dbReference type="ARBA" id="ARBA00022529"/>
    </source>
</evidence>
<organism evidence="17 18">
    <name type="scientific">Scyliorhinus torazame</name>
    <name type="common">Cloudy catshark</name>
    <name type="synonym">Catulus torazame</name>
    <dbReference type="NCBI Taxonomy" id="75743"/>
    <lineage>
        <taxon>Eukaryota</taxon>
        <taxon>Metazoa</taxon>
        <taxon>Chordata</taxon>
        <taxon>Craniata</taxon>
        <taxon>Vertebrata</taxon>
        <taxon>Chondrichthyes</taxon>
        <taxon>Elasmobranchii</taxon>
        <taxon>Galeomorphii</taxon>
        <taxon>Galeoidea</taxon>
        <taxon>Carcharhiniformes</taxon>
        <taxon>Scyliorhinidae</taxon>
        <taxon>Scyliorhinus</taxon>
    </lineage>
</organism>
<proteinExistence type="predicted"/>
<evidence type="ECO:0000313" key="17">
    <source>
        <dbReference type="EMBL" id="GCB80134.1"/>
    </source>
</evidence>
<dbReference type="SUPFAM" id="SSF57535">
    <property type="entry name" value="Complement control module/SCR domain"/>
    <property type="match status" value="1"/>
</dbReference>
<dbReference type="Proteomes" id="UP000288216">
    <property type="component" value="Unassembled WGS sequence"/>
</dbReference>
<evidence type="ECO:0000256" key="2">
    <source>
        <dbReference type="ARBA" id="ARBA00014396"/>
    </source>
</evidence>
<dbReference type="CDD" id="cd00190">
    <property type="entry name" value="Tryp_SPc"/>
    <property type="match status" value="1"/>
</dbReference>
<dbReference type="InterPro" id="IPR001314">
    <property type="entry name" value="Peptidase_S1A"/>
</dbReference>
<dbReference type="SMART" id="SM00020">
    <property type="entry name" value="Tryp_SPc"/>
    <property type="match status" value="1"/>
</dbReference>
<keyword evidence="10" id="KW-1015">Disulfide bond</keyword>
<evidence type="ECO:0000259" key="15">
    <source>
        <dbReference type="PROSITE" id="PS50240"/>
    </source>
</evidence>
<dbReference type="PANTHER" id="PTHR24255">
    <property type="entry name" value="COMPLEMENT COMPONENT 1, S SUBCOMPONENT-RELATED"/>
    <property type="match status" value="1"/>
</dbReference>
<dbReference type="Pfam" id="PF00084">
    <property type="entry name" value="Sushi"/>
    <property type="match status" value="1"/>
</dbReference>
<dbReference type="SUPFAM" id="SSF50494">
    <property type="entry name" value="Trypsin-like serine proteases"/>
    <property type="match status" value="1"/>
</dbReference>
<evidence type="ECO:0000256" key="11">
    <source>
        <dbReference type="ARBA" id="ARBA00023227"/>
    </source>
</evidence>
<keyword evidence="4" id="KW-0964">Secreted</keyword>
<feature type="domain" description="Sushi" evidence="16">
    <location>
        <begin position="42"/>
        <end position="111"/>
    </location>
</feature>
<dbReference type="PRINTS" id="PR00722">
    <property type="entry name" value="CHYMOTRYPSIN"/>
</dbReference>
<comment type="subunit">
    <text evidence="13">Tetramer of two alpha and two beta chains; disulfide-linked. The hemoglobin/haptoglobin complex is composed of a haptoglobin dimer bound to two hemoglobin alpha-beta dimers. Interacts with CD163. Interacts with ERGIC3.</text>
</comment>
<evidence type="ECO:0000259" key="16">
    <source>
        <dbReference type="PROSITE" id="PS50923"/>
    </source>
</evidence>
<dbReference type="GO" id="GO:0031638">
    <property type="term" value="P:zymogen activation"/>
    <property type="evidence" value="ECO:0007669"/>
    <property type="project" value="TreeGrafter"/>
</dbReference>
<evidence type="ECO:0000256" key="9">
    <source>
        <dbReference type="ARBA" id="ARBA00023022"/>
    </source>
</evidence>
<dbReference type="PROSITE" id="PS50240">
    <property type="entry name" value="TRYPSIN_DOM"/>
    <property type="match status" value="1"/>
</dbReference>
<dbReference type="AlphaFoldDB" id="A0A401Q454"/>
<comment type="function">
    <text evidence="12">As a result of hemolysis, hemoglobin is found to accumulate in the kidney and is secreted in the urine. Haptoglobin captures, and combines with free plasma hemoglobin to allow hepatic recycling of heme iron and to prevent kidney damage. Haptoglobin also acts as an antioxidant, has antibacterial activity and plays a role in modulating many aspects of the acute phase response. Hemoglobin/haptoglobin complexes are rapidly cleared by the macrophage CD163 scavenger receptor expressed on the surface of liver Kupfer cells through an endocytic lysosomal degradation pathway.</text>
</comment>
<evidence type="ECO:0000256" key="14">
    <source>
        <dbReference type="PROSITE-ProRule" id="PRU00302"/>
    </source>
</evidence>
<keyword evidence="3" id="KW-0011">Acute phase</keyword>
<dbReference type="OMA" id="YMKISSY"/>
<reference evidence="17 18" key="1">
    <citation type="journal article" date="2018" name="Nat. Ecol. Evol.">
        <title>Shark genomes provide insights into elasmobranch evolution and the origin of vertebrates.</title>
        <authorList>
            <person name="Hara Y"/>
            <person name="Yamaguchi K"/>
            <person name="Onimaru K"/>
            <person name="Kadota M"/>
            <person name="Koyanagi M"/>
            <person name="Keeley SD"/>
            <person name="Tatsumi K"/>
            <person name="Tanaka K"/>
            <person name="Motone F"/>
            <person name="Kageyama Y"/>
            <person name="Nozu R"/>
            <person name="Adachi N"/>
            <person name="Nishimura O"/>
            <person name="Nakagawa R"/>
            <person name="Tanegashima C"/>
            <person name="Kiyatake I"/>
            <person name="Matsumoto R"/>
            <person name="Murakumo K"/>
            <person name="Nishida K"/>
            <person name="Terakita A"/>
            <person name="Kuratani S"/>
            <person name="Sato K"/>
            <person name="Hyodo S Kuraku.S."/>
        </authorList>
    </citation>
    <scope>NUCLEOTIDE SEQUENCE [LARGE SCALE GENOMIC DNA]</scope>
</reference>
<dbReference type="InterPro" id="IPR035976">
    <property type="entry name" value="Sushi/SCR/CCP_sf"/>
</dbReference>
<keyword evidence="5" id="KW-0929">Antimicrobial</keyword>
<keyword evidence="11" id="KW-0351">Hemoglobin-binding</keyword>
<dbReference type="FunFam" id="2.40.10.10:FF:000068">
    <property type="entry name" value="transmembrane protease serine 2"/>
    <property type="match status" value="1"/>
</dbReference>
<dbReference type="OrthoDB" id="6339452at2759"/>
<accession>A0A401Q454</accession>
<dbReference type="Pfam" id="PF00089">
    <property type="entry name" value="Trypsin"/>
    <property type="match status" value="1"/>
</dbReference>
<evidence type="ECO:0000313" key="18">
    <source>
        <dbReference type="Proteomes" id="UP000288216"/>
    </source>
</evidence>
<dbReference type="EMBL" id="BFAA01014856">
    <property type="protein sequence ID" value="GCB80134.1"/>
    <property type="molecule type" value="Genomic_DNA"/>
</dbReference>
<dbReference type="Gene3D" id="2.10.70.10">
    <property type="entry name" value="Complement Module, domain 1"/>
    <property type="match status" value="1"/>
</dbReference>
<evidence type="ECO:0000256" key="12">
    <source>
        <dbReference type="ARBA" id="ARBA00025619"/>
    </source>
</evidence>
<keyword evidence="8" id="KW-0049">Antioxidant</keyword>
<dbReference type="GO" id="GO:0030492">
    <property type="term" value="F:hemoglobin binding"/>
    <property type="evidence" value="ECO:0007669"/>
    <property type="project" value="UniProtKB-KW"/>
</dbReference>
<dbReference type="Gene3D" id="2.40.10.10">
    <property type="entry name" value="Trypsin-like serine proteases"/>
    <property type="match status" value="1"/>
</dbReference>
<dbReference type="InterPro" id="IPR001254">
    <property type="entry name" value="Trypsin_dom"/>
</dbReference>
<dbReference type="STRING" id="75743.A0A401Q454"/>
<keyword evidence="7 14" id="KW-0768">Sushi</keyword>
<evidence type="ECO:0000256" key="4">
    <source>
        <dbReference type="ARBA" id="ARBA00022525"/>
    </source>
</evidence>